<name>A0ABN7V0L4_GIGMA</name>
<feature type="region of interest" description="Disordered" evidence="1">
    <location>
        <begin position="1"/>
        <end position="60"/>
    </location>
</feature>
<gene>
    <name evidence="2" type="ORF">GMARGA_LOCUS12448</name>
</gene>
<feature type="compositionally biased region" description="Basic and acidic residues" evidence="1">
    <location>
        <begin position="1"/>
        <end position="11"/>
    </location>
</feature>
<dbReference type="EMBL" id="CAJVQB010007606">
    <property type="protein sequence ID" value="CAG8706055.1"/>
    <property type="molecule type" value="Genomic_DNA"/>
</dbReference>
<evidence type="ECO:0000256" key="1">
    <source>
        <dbReference type="SAM" id="MobiDB-lite"/>
    </source>
</evidence>
<protein>
    <submittedName>
        <fullName evidence="2">7772_t:CDS:1</fullName>
    </submittedName>
</protein>
<sequence>DSLGKENRNDDNNENGSDYSNDDDNSEDRDGSGEENRNDDSDNENCSHEGGDLNDQEDHEGDTYYEDEAIENAFAIYKVGHCCEKGFEIKKMRRKLIERQYSVEDIITDSEPKKLEKCRKCSFSIDLLQESCTLRLSKEKILGALPKSTLESPTKITKIKSNLWQGVQNKQQSNPESTLLSLKDLEFLKIELIQRQYFDNKLSLKLIEKLRLLQKKGALDDNVPIANFQEPNPKLRKQPNEYQLPLAKLVEPNQVIIRNKVHNTRKNHKLHRDIQGQKEAIRKEIIRNLTRRKTEQTLLEASAKNNTMQQVFTLWLDLS</sequence>
<feature type="non-terminal residue" evidence="2">
    <location>
        <position position="1"/>
    </location>
</feature>
<dbReference type="Proteomes" id="UP000789901">
    <property type="component" value="Unassembled WGS sequence"/>
</dbReference>
<accession>A0ABN7V0L4</accession>
<evidence type="ECO:0000313" key="2">
    <source>
        <dbReference type="EMBL" id="CAG8706055.1"/>
    </source>
</evidence>
<keyword evidence="3" id="KW-1185">Reference proteome</keyword>
<evidence type="ECO:0000313" key="3">
    <source>
        <dbReference type="Proteomes" id="UP000789901"/>
    </source>
</evidence>
<proteinExistence type="predicted"/>
<comment type="caution">
    <text evidence="2">The sequence shown here is derived from an EMBL/GenBank/DDBJ whole genome shotgun (WGS) entry which is preliminary data.</text>
</comment>
<reference evidence="2 3" key="1">
    <citation type="submission" date="2021-06" db="EMBL/GenBank/DDBJ databases">
        <authorList>
            <person name="Kallberg Y."/>
            <person name="Tangrot J."/>
            <person name="Rosling A."/>
        </authorList>
    </citation>
    <scope>NUCLEOTIDE SEQUENCE [LARGE SCALE GENOMIC DNA]</scope>
    <source>
        <strain evidence="2 3">120-4 pot B 10/14</strain>
    </source>
</reference>
<feature type="compositionally biased region" description="Basic and acidic residues" evidence="1">
    <location>
        <begin position="28"/>
        <end position="51"/>
    </location>
</feature>
<organism evidence="2 3">
    <name type="scientific">Gigaspora margarita</name>
    <dbReference type="NCBI Taxonomy" id="4874"/>
    <lineage>
        <taxon>Eukaryota</taxon>
        <taxon>Fungi</taxon>
        <taxon>Fungi incertae sedis</taxon>
        <taxon>Mucoromycota</taxon>
        <taxon>Glomeromycotina</taxon>
        <taxon>Glomeromycetes</taxon>
        <taxon>Diversisporales</taxon>
        <taxon>Gigasporaceae</taxon>
        <taxon>Gigaspora</taxon>
    </lineage>
</organism>